<accession>A0ABD3F277</accession>
<dbReference type="AlphaFoldDB" id="A0ABD3F277"/>
<feature type="compositionally biased region" description="Basic and acidic residues" evidence="1">
    <location>
        <begin position="26"/>
        <end position="41"/>
    </location>
</feature>
<name>A0ABD3F277_9STRA</name>
<feature type="region of interest" description="Disordered" evidence="1">
    <location>
        <begin position="21"/>
        <end position="44"/>
    </location>
</feature>
<evidence type="ECO:0000313" key="3">
    <source>
        <dbReference type="Proteomes" id="UP001632037"/>
    </source>
</evidence>
<gene>
    <name evidence="2" type="primary">CNOT3_2</name>
    <name evidence="2" type="ORF">V7S43_015476</name>
</gene>
<keyword evidence="3" id="KW-1185">Reference proteome</keyword>
<comment type="caution">
    <text evidence="2">The sequence shown here is derived from an EMBL/GenBank/DDBJ whole genome shotgun (WGS) entry which is preliminary data.</text>
</comment>
<evidence type="ECO:0000313" key="2">
    <source>
        <dbReference type="EMBL" id="KAL3659485.1"/>
    </source>
</evidence>
<reference evidence="2 3" key="1">
    <citation type="submission" date="2024-09" db="EMBL/GenBank/DDBJ databases">
        <title>Genome sequencing and assembly of Phytophthora oleae, isolate VK10A, causative agent of rot of olive drupes.</title>
        <authorList>
            <person name="Conti Taguali S."/>
            <person name="Riolo M."/>
            <person name="La Spada F."/>
            <person name="Cacciola S.O."/>
            <person name="Dionisio G."/>
        </authorList>
    </citation>
    <scope>NUCLEOTIDE SEQUENCE [LARGE SCALE GENOMIC DNA]</scope>
    <source>
        <strain evidence="2 3">VK10A</strain>
    </source>
</reference>
<sequence>MPTLPPDDPVIVELPVVLTQGTPRIDTSDTRMQEPPEDKPMSSEFQMTEVQAKAYVPEQVRDSSKRNLSPEVRYDWPQVHLDCEVFISAASMTSEYLNRRILMPAQTDAWISELQLQRRSFGMALDIQAALIPPSEFLPRECIAVLQTMLFEAGFGFVNLVPGWFRTRVFKVHPDLVRQVVGDVL</sequence>
<protein>
    <submittedName>
        <fullName evidence="2">CCR4-NOT transcription complex, subunit 3</fullName>
    </submittedName>
</protein>
<dbReference type="EMBL" id="JBIMZQ010000046">
    <property type="protein sequence ID" value="KAL3659485.1"/>
    <property type="molecule type" value="Genomic_DNA"/>
</dbReference>
<evidence type="ECO:0000256" key="1">
    <source>
        <dbReference type="SAM" id="MobiDB-lite"/>
    </source>
</evidence>
<proteinExistence type="predicted"/>
<dbReference type="Proteomes" id="UP001632037">
    <property type="component" value="Unassembled WGS sequence"/>
</dbReference>
<organism evidence="2 3">
    <name type="scientific">Phytophthora oleae</name>
    <dbReference type="NCBI Taxonomy" id="2107226"/>
    <lineage>
        <taxon>Eukaryota</taxon>
        <taxon>Sar</taxon>
        <taxon>Stramenopiles</taxon>
        <taxon>Oomycota</taxon>
        <taxon>Peronosporomycetes</taxon>
        <taxon>Peronosporales</taxon>
        <taxon>Peronosporaceae</taxon>
        <taxon>Phytophthora</taxon>
    </lineage>
</organism>